<accession>A0AAV0NMA9</accession>
<evidence type="ECO:0000256" key="1">
    <source>
        <dbReference type="ARBA" id="ARBA00009995"/>
    </source>
</evidence>
<organism evidence="2 3">
    <name type="scientific">Linum tenue</name>
    <dbReference type="NCBI Taxonomy" id="586396"/>
    <lineage>
        <taxon>Eukaryota</taxon>
        <taxon>Viridiplantae</taxon>
        <taxon>Streptophyta</taxon>
        <taxon>Embryophyta</taxon>
        <taxon>Tracheophyta</taxon>
        <taxon>Spermatophyta</taxon>
        <taxon>Magnoliopsida</taxon>
        <taxon>eudicotyledons</taxon>
        <taxon>Gunneridae</taxon>
        <taxon>Pentapetalae</taxon>
        <taxon>rosids</taxon>
        <taxon>fabids</taxon>
        <taxon>Malpighiales</taxon>
        <taxon>Linaceae</taxon>
        <taxon>Linum</taxon>
    </lineage>
</organism>
<evidence type="ECO:0000313" key="2">
    <source>
        <dbReference type="EMBL" id="CAI0459499.1"/>
    </source>
</evidence>
<sequence>MLQFSKRIIPRGVRVTLVNTRFISKTIANSSSSASACSTTIHLATISDGFDDSGFAPASMDAYCSTFQRVGSRTLTQLVADLRETEYPATCIIYDHLIPWCLDVAKSFGLITAAFFTQSCAVESIYYHVREGLLHLPVVEAQISIPGLPPLEARIRPL</sequence>
<comment type="caution">
    <text evidence="2">The sequence shown here is derived from an EMBL/GenBank/DDBJ whole genome shotgun (WGS) entry which is preliminary data.</text>
</comment>
<dbReference type="Gene3D" id="3.40.50.2000">
    <property type="entry name" value="Glycogen Phosphorylase B"/>
    <property type="match status" value="1"/>
</dbReference>
<dbReference type="EMBL" id="CAMGYJ010000008">
    <property type="protein sequence ID" value="CAI0459499.1"/>
    <property type="molecule type" value="Genomic_DNA"/>
</dbReference>
<dbReference type="AlphaFoldDB" id="A0AAV0NMA9"/>
<name>A0AAV0NMA9_9ROSI</name>
<dbReference type="Proteomes" id="UP001154282">
    <property type="component" value="Unassembled WGS sequence"/>
</dbReference>
<comment type="similarity">
    <text evidence="1">Belongs to the UDP-glycosyltransferase family.</text>
</comment>
<dbReference type="GO" id="GO:0080044">
    <property type="term" value="F:quercetin 7-O-glucosyltransferase activity"/>
    <property type="evidence" value="ECO:0007669"/>
    <property type="project" value="TreeGrafter"/>
</dbReference>
<proteinExistence type="inferred from homology"/>
<gene>
    <name evidence="2" type="ORF">LITE_LOCUS34034</name>
</gene>
<dbReference type="PANTHER" id="PTHR11926">
    <property type="entry name" value="GLUCOSYL/GLUCURONOSYL TRANSFERASES"/>
    <property type="match status" value="1"/>
</dbReference>
<protein>
    <submittedName>
        <fullName evidence="2">Uncharacterized protein</fullName>
    </submittedName>
</protein>
<evidence type="ECO:0000313" key="3">
    <source>
        <dbReference type="Proteomes" id="UP001154282"/>
    </source>
</evidence>
<dbReference type="GO" id="GO:0080043">
    <property type="term" value="F:quercetin 3-O-glucosyltransferase activity"/>
    <property type="evidence" value="ECO:0007669"/>
    <property type="project" value="TreeGrafter"/>
</dbReference>
<dbReference type="PANTHER" id="PTHR11926:SF1553">
    <property type="entry name" value="GLYCOSYLTRANSFERASE"/>
    <property type="match status" value="1"/>
</dbReference>
<reference evidence="2" key="1">
    <citation type="submission" date="2022-08" db="EMBL/GenBank/DDBJ databases">
        <authorList>
            <person name="Gutierrez-Valencia J."/>
        </authorList>
    </citation>
    <scope>NUCLEOTIDE SEQUENCE</scope>
</reference>
<dbReference type="SUPFAM" id="SSF53756">
    <property type="entry name" value="UDP-Glycosyltransferase/glycogen phosphorylase"/>
    <property type="match status" value="1"/>
</dbReference>
<keyword evidence="3" id="KW-1185">Reference proteome</keyword>